<proteinExistence type="predicted"/>
<protein>
    <recommendedName>
        <fullName evidence="1">UvrD-like helicase C-terminal domain-containing protein</fullName>
    </recommendedName>
</protein>
<gene>
    <name evidence="2" type="ORF">OS493_019322</name>
</gene>
<comment type="caution">
    <text evidence="2">The sequence shown here is derived from an EMBL/GenBank/DDBJ whole genome shotgun (WGS) entry which is preliminary data.</text>
</comment>
<dbReference type="CDD" id="cd18809">
    <property type="entry name" value="SF1_C_RecD"/>
    <property type="match status" value="1"/>
</dbReference>
<dbReference type="InterPro" id="IPR027785">
    <property type="entry name" value="UvrD-like_helicase_C"/>
</dbReference>
<feature type="domain" description="UvrD-like helicase C-terminal" evidence="1">
    <location>
        <begin position="50"/>
        <end position="86"/>
    </location>
</feature>
<organism evidence="2 3">
    <name type="scientific">Desmophyllum pertusum</name>
    <dbReference type="NCBI Taxonomy" id="174260"/>
    <lineage>
        <taxon>Eukaryota</taxon>
        <taxon>Metazoa</taxon>
        <taxon>Cnidaria</taxon>
        <taxon>Anthozoa</taxon>
        <taxon>Hexacorallia</taxon>
        <taxon>Scleractinia</taxon>
        <taxon>Caryophylliina</taxon>
        <taxon>Caryophylliidae</taxon>
        <taxon>Desmophyllum</taxon>
    </lineage>
</organism>
<dbReference type="EMBL" id="MU825407">
    <property type="protein sequence ID" value="KAJ7391191.1"/>
    <property type="molecule type" value="Genomic_DNA"/>
</dbReference>
<dbReference type="SUPFAM" id="SSF52540">
    <property type="entry name" value="P-loop containing nucleoside triphosphate hydrolases"/>
    <property type="match status" value="1"/>
</dbReference>
<accession>A0A9X0A0G0</accession>
<dbReference type="InterPro" id="IPR051055">
    <property type="entry name" value="PIF1_helicase"/>
</dbReference>
<dbReference type="OrthoDB" id="5959374at2759"/>
<dbReference type="Gene3D" id="3.40.50.300">
    <property type="entry name" value="P-loop containing nucleotide triphosphate hydrolases"/>
    <property type="match status" value="1"/>
</dbReference>
<reference evidence="2" key="1">
    <citation type="submission" date="2023-01" db="EMBL/GenBank/DDBJ databases">
        <title>Genome assembly of the deep-sea coral Lophelia pertusa.</title>
        <authorList>
            <person name="Herrera S."/>
            <person name="Cordes E."/>
        </authorList>
    </citation>
    <scope>NUCLEOTIDE SEQUENCE</scope>
    <source>
        <strain evidence="2">USNM1676648</strain>
        <tissue evidence="2">Polyp</tissue>
    </source>
</reference>
<dbReference type="AlphaFoldDB" id="A0A9X0A0G0"/>
<evidence type="ECO:0000313" key="3">
    <source>
        <dbReference type="Proteomes" id="UP001163046"/>
    </source>
</evidence>
<dbReference type="Proteomes" id="UP001163046">
    <property type="component" value="Unassembled WGS sequence"/>
</dbReference>
<dbReference type="InterPro" id="IPR027417">
    <property type="entry name" value="P-loop_NTPase"/>
</dbReference>
<sequence>MGIFKGVKDDDTLQIQFEKVGTVDIKREMWMQRNRGGGKIGSVVQFPVVLAYAVTCHKSQGLELPAVVLHSSKEFVPGLVYVAVSRVKLADTLQVIGFNAHQIVQADPEVIEQCCRATGVNDPSLRCCRKKPVVDDSFFEAQDRFQPEERDESEECIYQFPIEMSDGMVHAYFETGEGEVAVTVAQLYDQMERHESELSRPPTEGLDTMAILSKVESDVTLQ</sequence>
<dbReference type="PANTHER" id="PTHR47642">
    <property type="entry name" value="ATP-DEPENDENT DNA HELICASE"/>
    <property type="match status" value="1"/>
</dbReference>
<name>A0A9X0A0G0_9CNID</name>
<dbReference type="Pfam" id="PF13538">
    <property type="entry name" value="UvrD_C_2"/>
    <property type="match status" value="1"/>
</dbReference>
<keyword evidence="3" id="KW-1185">Reference proteome</keyword>
<evidence type="ECO:0000313" key="2">
    <source>
        <dbReference type="EMBL" id="KAJ7391191.1"/>
    </source>
</evidence>
<evidence type="ECO:0000259" key="1">
    <source>
        <dbReference type="Pfam" id="PF13538"/>
    </source>
</evidence>